<dbReference type="SUPFAM" id="SSF50978">
    <property type="entry name" value="WD40 repeat-like"/>
    <property type="match status" value="1"/>
</dbReference>
<dbReference type="Pfam" id="PF12894">
    <property type="entry name" value="ANAPC4_WD40"/>
    <property type="match status" value="1"/>
</dbReference>
<proteinExistence type="inferred from homology"/>
<keyword evidence="4" id="KW-0853">WD repeat</keyword>
<evidence type="ECO:0000256" key="5">
    <source>
        <dbReference type="SAM" id="MobiDB-lite"/>
    </source>
</evidence>
<accession>A0A8J2RZD1</accession>
<feature type="repeat" description="WD" evidence="4">
    <location>
        <begin position="113"/>
        <end position="145"/>
    </location>
</feature>
<dbReference type="EMBL" id="CAKKLH010000314">
    <property type="protein sequence ID" value="CAH0111540.1"/>
    <property type="molecule type" value="Genomic_DNA"/>
</dbReference>
<keyword evidence="9" id="KW-1185">Reference proteome</keyword>
<dbReference type="InterPro" id="IPR015943">
    <property type="entry name" value="WD40/YVTN_repeat-like_dom_sf"/>
</dbReference>
<dbReference type="InterPro" id="IPR052414">
    <property type="entry name" value="U3_snoRNA-assoc_WDR"/>
</dbReference>
<dbReference type="InterPro" id="IPR001680">
    <property type="entry name" value="WD40_rpt"/>
</dbReference>
<comment type="similarity">
    <text evidence="3">Belongs to the UTP5 family.</text>
</comment>
<keyword evidence="2" id="KW-0539">Nucleus</keyword>
<evidence type="ECO:0000256" key="2">
    <source>
        <dbReference type="ARBA" id="ARBA00023242"/>
    </source>
</evidence>
<protein>
    <recommendedName>
        <fullName evidence="10">WD repeat-containing protein 55 homolog</fullName>
    </recommendedName>
</protein>
<comment type="caution">
    <text evidence="8">The sequence shown here is derived from an EMBL/GenBank/DDBJ whole genome shotgun (WGS) entry which is preliminary data.</text>
</comment>
<feature type="region of interest" description="Disordered" evidence="5">
    <location>
        <begin position="595"/>
        <end position="673"/>
    </location>
</feature>
<dbReference type="SMART" id="SM00320">
    <property type="entry name" value="WD40"/>
    <property type="match status" value="5"/>
</dbReference>
<name>A0A8J2RZD1_9CRUS</name>
<organism evidence="8 9">
    <name type="scientific">Daphnia galeata</name>
    <dbReference type="NCBI Taxonomy" id="27404"/>
    <lineage>
        <taxon>Eukaryota</taxon>
        <taxon>Metazoa</taxon>
        <taxon>Ecdysozoa</taxon>
        <taxon>Arthropoda</taxon>
        <taxon>Crustacea</taxon>
        <taxon>Branchiopoda</taxon>
        <taxon>Diplostraca</taxon>
        <taxon>Cladocera</taxon>
        <taxon>Anomopoda</taxon>
        <taxon>Daphniidae</taxon>
        <taxon>Daphnia</taxon>
    </lineage>
</organism>
<feature type="domain" description="Small-subunit processome Utp12" evidence="6">
    <location>
        <begin position="466"/>
        <end position="568"/>
    </location>
</feature>
<dbReference type="GO" id="GO:0000462">
    <property type="term" value="P:maturation of SSU-rRNA from tricistronic rRNA transcript (SSU-rRNA, 5.8S rRNA, LSU-rRNA)"/>
    <property type="evidence" value="ECO:0007669"/>
    <property type="project" value="TreeGrafter"/>
</dbReference>
<comment type="subcellular location">
    <subcellularLocation>
        <location evidence="1">Nucleus</location>
    </subcellularLocation>
</comment>
<gene>
    <name evidence="8" type="ORF">DGAL_LOCUS15188</name>
</gene>
<feature type="compositionally biased region" description="Acidic residues" evidence="5">
    <location>
        <begin position="614"/>
        <end position="624"/>
    </location>
</feature>
<evidence type="ECO:0000256" key="1">
    <source>
        <dbReference type="ARBA" id="ARBA00004123"/>
    </source>
</evidence>
<dbReference type="AlphaFoldDB" id="A0A8J2RZD1"/>
<feature type="region of interest" description="Disordered" evidence="5">
    <location>
        <begin position="406"/>
        <end position="425"/>
    </location>
</feature>
<dbReference type="PROSITE" id="PS50294">
    <property type="entry name" value="WD_REPEATS_REGION"/>
    <property type="match status" value="1"/>
</dbReference>
<dbReference type="PANTHER" id="PTHR44267">
    <property type="entry name" value="WD REPEAT-CONTAINING PROTEIN 43"/>
    <property type="match status" value="1"/>
</dbReference>
<dbReference type="InterPro" id="IPR036322">
    <property type="entry name" value="WD40_repeat_dom_sf"/>
</dbReference>
<evidence type="ECO:0008006" key="10">
    <source>
        <dbReference type="Google" id="ProtNLM"/>
    </source>
</evidence>
<evidence type="ECO:0000256" key="3">
    <source>
        <dbReference type="ARBA" id="ARBA00038335"/>
    </source>
</evidence>
<evidence type="ECO:0000259" key="6">
    <source>
        <dbReference type="Pfam" id="PF04003"/>
    </source>
</evidence>
<dbReference type="GO" id="GO:0005730">
    <property type="term" value="C:nucleolus"/>
    <property type="evidence" value="ECO:0007669"/>
    <property type="project" value="TreeGrafter"/>
</dbReference>
<dbReference type="InterPro" id="IPR024977">
    <property type="entry name" value="Apc4-like_WD40_dom"/>
</dbReference>
<evidence type="ECO:0000313" key="8">
    <source>
        <dbReference type="EMBL" id="CAH0111540.1"/>
    </source>
</evidence>
<feature type="compositionally biased region" description="Acidic residues" evidence="5">
    <location>
        <begin position="639"/>
        <end position="665"/>
    </location>
</feature>
<dbReference type="PROSITE" id="PS50082">
    <property type="entry name" value="WD_REPEATS_2"/>
    <property type="match status" value="2"/>
</dbReference>
<dbReference type="PANTHER" id="PTHR44267:SF1">
    <property type="entry name" value="WD REPEAT-CONTAINING PROTEIN 43"/>
    <property type="match status" value="1"/>
</dbReference>
<sequence>MAARSSETAFSPNGQYFANVSTDSRLKIWECESGRAKQEFTPASHLSAACTCLVWAPPTKQPEQNVNQKKKKRKSNGEEIAGVAGSDIIALGTASGNILLYSLNRAELVHQLKGGHTGKIRSLCWNSDGSSLFSASSEKKIVEWDPLEGVIKSQWKVDKSPIFRICMLQDDCTLVIAGRSIQCWNVESRSIVATFTGHTTDITHLLPVYLPGAKGGYFLSAADSDRCISAWRFVGEEKNGQSQASFTLQDDPLNFTVSKPVSDKDPVVLAAVTVTGILHIFEHHLNGRSKKPLQPIVKIHIGSDVVGTASPLPVLSAYSCGDADGNCIIVYGSLVRPGFEKMCYRSQEGMAYIVRRDPASLDNSKYDTTSSALKLKTPILPADVKTLAPEYMVPMPASTEVGGVVTGRKRRTQNSESSSGLVSAKDSLPMEQRLSALNLDKTVDAVAPPQADNMAQLLLQGLHSRDPKILQSVLDRGDVQIIGNTIRRIPVQAVLPLILELTRMMQFRGHPNYSYAKWLRSLLEHHAGYLTSCPDLASVLTPLLALMTARTSLFPKLSQLRGRLHLMLGELEHRSEKQDSTTTELPATALLVYREESSDEASEEGDWPLQSGSESEDQWDELSDYGESMDVNETKGDSDQESDDEDNDEEIDEEVEEASDNDIESVVENGLSD</sequence>
<dbReference type="OrthoDB" id="6351484at2759"/>
<dbReference type="Gene3D" id="2.130.10.10">
    <property type="entry name" value="YVTN repeat-like/Quinoprotein amine dehydrogenase"/>
    <property type="match status" value="2"/>
</dbReference>
<feature type="domain" description="Anaphase-promoting complex subunit 4-like WD40" evidence="7">
    <location>
        <begin position="87"/>
        <end position="161"/>
    </location>
</feature>
<dbReference type="Pfam" id="PF04003">
    <property type="entry name" value="Utp12"/>
    <property type="match status" value="1"/>
</dbReference>
<feature type="repeat" description="WD" evidence="4">
    <location>
        <begin position="1"/>
        <end position="39"/>
    </location>
</feature>
<evidence type="ECO:0000256" key="4">
    <source>
        <dbReference type="PROSITE-ProRule" id="PRU00221"/>
    </source>
</evidence>
<dbReference type="Proteomes" id="UP000789390">
    <property type="component" value="Unassembled WGS sequence"/>
</dbReference>
<evidence type="ECO:0000313" key="9">
    <source>
        <dbReference type="Proteomes" id="UP000789390"/>
    </source>
</evidence>
<feature type="compositionally biased region" description="Acidic residues" evidence="5">
    <location>
        <begin position="597"/>
        <end position="606"/>
    </location>
</feature>
<evidence type="ECO:0000259" key="7">
    <source>
        <dbReference type="Pfam" id="PF12894"/>
    </source>
</evidence>
<reference evidence="8" key="1">
    <citation type="submission" date="2021-11" db="EMBL/GenBank/DDBJ databases">
        <authorList>
            <person name="Schell T."/>
        </authorList>
    </citation>
    <scope>NUCLEOTIDE SEQUENCE</scope>
    <source>
        <strain evidence="8">M5</strain>
    </source>
</reference>
<dbReference type="InterPro" id="IPR007148">
    <property type="entry name" value="SSU_processome_Utp12"/>
</dbReference>
<dbReference type="Pfam" id="PF00400">
    <property type="entry name" value="WD40"/>
    <property type="match status" value="1"/>
</dbReference>